<evidence type="ECO:0000313" key="3">
    <source>
        <dbReference type="EMBL" id="CAK9018041.1"/>
    </source>
</evidence>
<dbReference type="PROSITE" id="PS51257">
    <property type="entry name" value="PROKAR_LIPOPROTEIN"/>
    <property type="match status" value="1"/>
</dbReference>
<proteinExistence type="predicted"/>
<gene>
    <name evidence="3" type="ORF">SCF082_LOCUS13912</name>
</gene>
<evidence type="ECO:0000256" key="1">
    <source>
        <dbReference type="SAM" id="SignalP"/>
    </source>
</evidence>
<dbReference type="Gene3D" id="3.40.50.720">
    <property type="entry name" value="NAD(P)-binding Rossmann-like Domain"/>
    <property type="match status" value="1"/>
</dbReference>
<protein>
    <submittedName>
        <fullName evidence="3">Uncharacterized protein At5g02240</fullName>
    </submittedName>
</protein>
<sequence length="320" mass="34009">MTTTSRRSSGALRGLCLAAALLLLLLASCGLRGAHPGELGQGLRAAAANLKTANLGSEAQERVVLVTGATGRTGLQTYQELKKRAGVRVRALVRNATKAAALLDCGPCGSEQGIFVGDVTKPKSLPKAAFQGVDTLIVLTSAKPIKSKSGKWTFPKGGWPKEVDWKGQVVQFEAAVASGVDHVVLVSTAGTTAPEPPYIPMPGHDFFFKLNAEAVLMQSQLRFTIVKPCGLTNAKVPFASQVGHCDELPHPVTMPLISRSKVAEICVEAAIDPARSAHARFDVCNDPLRPGQADDFDKLFAKAKKLDCFRSMWAPVVEQS</sequence>
<dbReference type="InterPro" id="IPR016040">
    <property type="entry name" value="NAD(P)-bd_dom"/>
</dbReference>
<dbReference type="PANTHER" id="PTHR14194">
    <property type="entry name" value="NITROGEN METABOLIC REGULATION PROTEIN NMR-RELATED"/>
    <property type="match status" value="1"/>
</dbReference>
<dbReference type="InterPro" id="IPR036291">
    <property type="entry name" value="NAD(P)-bd_dom_sf"/>
</dbReference>
<evidence type="ECO:0000259" key="2">
    <source>
        <dbReference type="Pfam" id="PF13460"/>
    </source>
</evidence>
<dbReference type="PANTHER" id="PTHR14194:SF86">
    <property type="entry name" value="OS05G0110300 PROTEIN"/>
    <property type="match status" value="1"/>
</dbReference>
<keyword evidence="4" id="KW-1185">Reference proteome</keyword>
<dbReference type="Pfam" id="PF13460">
    <property type="entry name" value="NAD_binding_10"/>
    <property type="match status" value="1"/>
</dbReference>
<feature type="chain" id="PRO_5046614349" evidence="1">
    <location>
        <begin position="34"/>
        <end position="320"/>
    </location>
</feature>
<evidence type="ECO:0000313" key="4">
    <source>
        <dbReference type="Proteomes" id="UP001642464"/>
    </source>
</evidence>
<dbReference type="Proteomes" id="UP001642464">
    <property type="component" value="Unassembled WGS sequence"/>
</dbReference>
<keyword evidence="1" id="KW-0732">Signal</keyword>
<name>A0ABP0JU81_9DINO</name>
<reference evidence="3 4" key="1">
    <citation type="submission" date="2024-02" db="EMBL/GenBank/DDBJ databases">
        <authorList>
            <person name="Chen Y."/>
            <person name="Shah S."/>
            <person name="Dougan E. K."/>
            <person name="Thang M."/>
            <person name="Chan C."/>
        </authorList>
    </citation>
    <scope>NUCLEOTIDE SEQUENCE [LARGE SCALE GENOMIC DNA]</scope>
</reference>
<dbReference type="EMBL" id="CAXAMM010008651">
    <property type="protein sequence ID" value="CAK9018041.1"/>
    <property type="molecule type" value="Genomic_DNA"/>
</dbReference>
<organism evidence="3 4">
    <name type="scientific">Durusdinium trenchii</name>
    <dbReference type="NCBI Taxonomy" id="1381693"/>
    <lineage>
        <taxon>Eukaryota</taxon>
        <taxon>Sar</taxon>
        <taxon>Alveolata</taxon>
        <taxon>Dinophyceae</taxon>
        <taxon>Suessiales</taxon>
        <taxon>Symbiodiniaceae</taxon>
        <taxon>Durusdinium</taxon>
    </lineage>
</organism>
<feature type="signal peptide" evidence="1">
    <location>
        <begin position="1"/>
        <end position="33"/>
    </location>
</feature>
<comment type="caution">
    <text evidence="3">The sequence shown here is derived from an EMBL/GenBank/DDBJ whole genome shotgun (WGS) entry which is preliminary data.</text>
</comment>
<dbReference type="SUPFAM" id="SSF51735">
    <property type="entry name" value="NAD(P)-binding Rossmann-fold domains"/>
    <property type="match status" value="1"/>
</dbReference>
<accession>A0ABP0JU81</accession>
<feature type="domain" description="NAD(P)-binding" evidence="2">
    <location>
        <begin position="68"/>
        <end position="273"/>
    </location>
</feature>
<dbReference type="InterPro" id="IPR044163">
    <property type="entry name" value="SARED1-like"/>
</dbReference>